<accession>A0ABN2LC19</accession>
<feature type="region of interest" description="Disordered" evidence="1">
    <location>
        <begin position="24"/>
        <end position="64"/>
    </location>
</feature>
<evidence type="ECO:0000313" key="2">
    <source>
        <dbReference type="EMBL" id="GAA1783107.1"/>
    </source>
</evidence>
<feature type="compositionally biased region" description="Low complexity" evidence="1">
    <location>
        <begin position="28"/>
        <end position="64"/>
    </location>
</feature>
<sequence>MSVRSPWIAGLAAALVLVGCTEAPHKSPVTADPPTTAQATPWPSTPLTAGGTEESSTPPVSTPVPTGADDVLLTYTDSSAWLGPGSRRLPMLTLTGDGTLYVADHSEPDAPVPSVTTLRVPRQKVLDLLALAASSGVREGVDPGAPSHIFDDNTTVLSLGPMRWEGTISAYALDQQFDADRGLTSEQVAVRRALREVVAAFRALAPEGPDGWLGPARTVFVPERLVVQRSRPGNPGPKKVWSLPVPAVPTKKQYQTCAILNGASAKAAADLVAGTRPQTQWHAEGSRATSEILVRPVIPGDPGCPAPR</sequence>
<reference evidence="2 3" key="1">
    <citation type="journal article" date="2019" name="Int. J. Syst. Evol. Microbiol.">
        <title>The Global Catalogue of Microorganisms (GCM) 10K type strain sequencing project: providing services to taxonomists for standard genome sequencing and annotation.</title>
        <authorList>
            <consortium name="The Broad Institute Genomics Platform"/>
            <consortium name="The Broad Institute Genome Sequencing Center for Infectious Disease"/>
            <person name="Wu L."/>
            <person name="Ma J."/>
        </authorList>
    </citation>
    <scope>NUCLEOTIDE SEQUENCE [LARGE SCALE GENOMIC DNA]</scope>
    <source>
        <strain evidence="2 3">JCM 15592</strain>
    </source>
</reference>
<evidence type="ECO:0000256" key="1">
    <source>
        <dbReference type="SAM" id="MobiDB-lite"/>
    </source>
</evidence>
<evidence type="ECO:0000313" key="3">
    <source>
        <dbReference type="Proteomes" id="UP001499938"/>
    </source>
</evidence>
<dbReference type="EMBL" id="BAAAPO010000009">
    <property type="protein sequence ID" value="GAA1783107.1"/>
    <property type="molecule type" value="Genomic_DNA"/>
</dbReference>
<comment type="caution">
    <text evidence="2">The sequence shown here is derived from an EMBL/GenBank/DDBJ whole genome shotgun (WGS) entry which is preliminary data.</text>
</comment>
<gene>
    <name evidence="2" type="ORF">GCM10009811_05650</name>
</gene>
<protein>
    <submittedName>
        <fullName evidence="2">Uncharacterized protein</fullName>
    </submittedName>
</protein>
<proteinExistence type="predicted"/>
<keyword evidence="3" id="KW-1185">Reference proteome</keyword>
<organism evidence="2 3">
    <name type="scientific">Nostocoides veronense</name>
    <dbReference type="NCBI Taxonomy" id="330836"/>
    <lineage>
        <taxon>Bacteria</taxon>
        <taxon>Bacillati</taxon>
        <taxon>Actinomycetota</taxon>
        <taxon>Actinomycetes</taxon>
        <taxon>Micrococcales</taxon>
        <taxon>Intrasporangiaceae</taxon>
        <taxon>Nostocoides</taxon>
    </lineage>
</organism>
<name>A0ABN2LC19_9MICO</name>
<dbReference type="PROSITE" id="PS51257">
    <property type="entry name" value="PROKAR_LIPOPROTEIN"/>
    <property type="match status" value="1"/>
</dbReference>
<dbReference type="Proteomes" id="UP001499938">
    <property type="component" value="Unassembled WGS sequence"/>
</dbReference>
<dbReference type="RefSeq" id="WP_344081005.1">
    <property type="nucleotide sequence ID" value="NZ_BAAAPO010000009.1"/>
</dbReference>